<comment type="caution">
    <text evidence="2">The sequence shown here is derived from an EMBL/GenBank/DDBJ whole genome shotgun (WGS) entry which is preliminary data.</text>
</comment>
<keyword evidence="2" id="KW-0413">Isomerase</keyword>
<sequence>MSKRERLIRIIKLPKIKDDCVLCFAQNPEQIPFKIARIYFICQPKKGPPRGRHAHYKNQQILFCIRGKVRMLLDNGEKREEYLMTEPEEGIFLDRLIWHEMLDMDENTVLLVIASRKFEAEDYIRDYDLFKRIVTSHK</sequence>
<accession>A0A2H0TKY9</accession>
<feature type="domain" description="Sugar 3,4-ketoisomerase QdtA cupin" evidence="1">
    <location>
        <begin position="8"/>
        <end position="134"/>
    </location>
</feature>
<dbReference type="InterPro" id="IPR008894">
    <property type="entry name" value="QdtA_cupin_dom"/>
</dbReference>
<protein>
    <submittedName>
        <fullName evidence="2">dTDP-6-deoxy-3,4-keto-hexulose isomerase</fullName>
    </submittedName>
</protein>
<dbReference type="CDD" id="cd20292">
    <property type="entry name" value="cupin_QdtA-like"/>
    <property type="match status" value="1"/>
</dbReference>
<proteinExistence type="predicted"/>
<gene>
    <name evidence="2" type="ORF">COV26_02010</name>
</gene>
<dbReference type="InterPro" id="IPR014710">
    <property type="entry name" value="RmlC-like_jellyroll"/>
</dbReference>
<reference evidence="3" key="1">
    <citation type="submission" date="2017-09" db="EMBL/GenBank/DDBJ databases">
        <title>Depth-based differentiation of microbial function through sediment-hosted aquifers and enrichment of novel symbionts in the deep terrestrial subsurface.</title>
        <authorList>
            <person name="Probst A.J."/>
            <person name="Ladd B."/>
            <person name="Jarett J.K."/>
            <person name="Geller-Mcgrath D.E."/>
            <person name="Sieber C.M.K."/>
            <person name="Emerson J.B."/>
            <person name="Anantharaman K."/>
            <person name="Thomas B.C."/>
            <person name="Malmstrom R."/>
            <person name="Stieglmeier M."/>
            <person name="Klingl A."/>
            <person name="Woyke T."/>
            <person name="Ryan C.M."/>
            <person name="Banfield J.F."/>
        </authorList>
    </citation>
    <scope>NUCLEOTIDE SEQUENCE [LARGE SCALE GENOMIC DNA]</scope>
</reference>
<dbReference type="AlphaFoldDB" id="A0A2H0TKY9"/>
<dbReference type="InterPro" id="IPR011051">
    <property type="entry name" value="RmlC_Cupin_sf"/>
</dbReference>
<dbReference type="SUPFAM" id="SSF51182">
    <property type="entry name" value="RmlC-like cupins"/>
    <property type="match status" value="1"/>
</dbReference>
<name>A0A2H0TKY9_9BACT</name>
<organism evidence="2 3">
    <name type="scientific">Candidatus Nealsonbacteria bacterium CG10_big_fil_rev_8_21_14_0_10_36_23</name>
    <dbReference type="NCBI Taxonomy" id="1974709"/>
    <lineage>
        <taxon>Bacteria</taxon>
        <taxon>Candidatus Nealsoniibacteriota</taxon>
    </lineage>
</organism>
<dbReference type="GO" id="GO:0016853">
    <property type="term" value="F:isomerase activity"/>
    <property type="evidence" value="ECO:0007669"/>
    <property type="project" value="UniProtKB-KW"/>
</dbReference>
<evidence type="ECO:0000259" key="1">
    <source>
        <dbReference type="Pfam" id="PF05523"/>
    </source>
</evidence>
<dbReference type="Proteomes" id="UP000228508">
    <property type="component" value="Unassembled WGS sequence"/>
</dbReference>
<evidence type="ECO:0000313" key="2">
    <source>
        <dbReference type="EMBL" id="PIR72799.1"/>
    </source>
</evidence>
<dbReference type="Gene3D" id="2.60.120.10">
    <property type="entry name" value="Jelly Rolls"/>
    <property type="match status" value="1"/>
</dbReference>
<evidence type="ECO:0000313" key="3">
    <source>
        <dbReference type="Proteomes" id="UP000228508"/>
    </source>
</evidence>
<dbReference type="Pfam" id="PF05523">
    <property type="entry name" value="FdtA"/>
    <property type="match status" value="1"/>
</dbReference>
<dbReference type="EMBL" id="PFCH01000035">
    <property type="protein sequence ID" value="PIR72799.1"/>
    <property type="molecule type" value="Genomic_DNA"/>
</dbReference>